<organism evidence="1 2">
    <name type="scientific">Helianthus annuus</name>
    <name type="common">Common sunflower</name>
    <dbReference type="NCBI Taxonomy" id="4232"/>
    <lineage>
        <taxon>Eukaryota</taxon>
        <taxon>Viridiplantae</taxon>
        <taxon>Streptophyta</taxon>
        <taxon>Embryophyta</taxon>
        <taxon>Tracheophyta</taxon>
        <taxon>Spermatophyta</taxon>
        <taxon>Magnoliopsida</taxon>
        <taxon>eudicotyledons</taxon>
        <taxon>Gunneridae</taxon>
        <taxon>Pentapetalae</taxon>
        <taxon>asterids</taxon>
        <taxon>campanulids</taxon>
        <taxon>Asterales</taxon>
        <taxon>Asteraceae</taxon>
        <taxon>Asteroideae</taxon>
        <taxon>Heliantheae alliance</taxon>
        <taxon>Heliantheae</taxon>
        <taxon>Helianthus</taxon>
    </lineage>
</organism>
<reference evidence="1" key="1">
    <citation type="journal article" date="2017" name="Nature">
        <title>The sunflower genome provides insights into oil metabolism, flowering and Asterid evolution.</title>
        <authorList>
            <person name="Badouin H."/>
            <person name="Gouzy J."/>
            <person name="Grassa C.J."/>
            <person name="Murat F."/>
            <person name="Staton S.E."/>
            <person name="Cottret L."/>
            <person name="Lelandais-Briere C."/>
            <person name="Owens G.L."/>
            <person name="Carrere S."/>
            <person name="Mayjonade B."/>
            <person name="Legrand L."/>
            <person name="Gill N."/>
            <person name="Kane N.C."/>
            <person name="Bowers J.E."/>
            <person name="Hubner S."/>
            <person name="Bellec A."/>
            <person name="Berard A."/>
            <person name="Berges H."/>
            <person name="Blanchet N."/>
            <person name="Boniface M.C."/>
            <person name="Brunel D."/>
            <person name="Catrice O."/>
            <person name="Chaidir N."/>
            <person name="Claudel C."/>
            <person name="Donnadieu C."/>
            <person name="Faraut T."/>
            <person name="Fievet G."/>
            <person name="Helmstetter N."/>
            <person name="King M."/>
            <person name="Knapp S.J."/>
            <person name="Lai Z."/>
            <person name="Le Paslier M.C."/>
            <person name="Lippi Y."/>
            <person name="Lorenzon L."/>
            <person name="Mandel J.R."/>
            <person name="Marage G."/>
            <person name="Marchand G."/>
            <person name="Marquand E."/>
            <person name="Bret-Mestries E."/>
            <person name="Morien E."/>
            <person name="Nambeesan S."/>
            <person name="Nguyen T."/>
            <person name="Pegot-Espagnet P."/>
            <person name="Pouilly N."/>
            <person name="Raftis F."/>
            <person name="Sallet E."/>
            <person name="Schiex T."/>
            <person name="Thomas J."/>
            <person name="Vandecasteele C."/>
            <person name="Vares D."/>
            <person name="Vear F."/>
            <person name="Vautrin S."/>
            <person name="Crespi M."/>
            <person name="Mangin B."/>
            <person name="Burke J.M."/>
            <person name="Salse J."/>
            <person name="Munos S."/>
            <person name="Vincourt P."/>
            <person name="Rieseberg L.H."/>
            <person name="Langlade N.B."/>
        </authorList>
    </citation>
    <scope>NUCLEOTIDE SEQUENCE</scope>
    <source>
        <tissue evidence="1">Leaves</tissue>
    </source>
</reference>
<sequence length="44" mass="4940">MIVFVLNVYKSLLQGVRVYKVMIEELLGKGMKSATNVCMIGIFC</sequence>
<dbReference type="EMBL" id="MNCJ02000321">
    <property type="protein sequence ID" value="KAF5802183.1"/>
    <property type="molecule type" value="Genomic_DNA"/>
</dbReference>
<dbReference type="AlphaFoldDB" id="A0A9K3ISA0"/>
<evidence type="ECO:0000313" key="2">
    <source>
        <dbReference type="Proteomes" id="UP000215914"/>
    </source>
</evidence>
<evidence type="ECO:0000313" key="1">
    <source>
        <dbReference type="EMBL" id="KAF5802183.1"/>
    </source>
</evidence>
<comment type="caution">
    <text evidence="1">The sequence shown here is derived from an EMBL/GenBank/DDBJ whole genome shotgun (WGS) entry which is preliminary data.</text>
</comment>
<dbReference type="Gramene" id="mRNA:HanXRQr2_Chr06g0256631">
    <property type="protein sequence ID" value="mRNA:HanXRQr2_Chr06g0256631"/>
    <property type="gene ID" value="HanXRQr2_Chr06g0256631"/>
</dbReference>
<reference evidence="1" key="2">
    <citation type="submission" date="2020-06" db="EMBL/GenBank/DDBJ databases">
        <title>Helianthus annuus Genome sequencing and assembly Release 2.</title>
        <authorList>
            <person name="Gouzy J."/>
            <person name="Langlade N."/>
            <person name="Munos S."/>
        </authorList>
    </citation>
    <scope>NUCLEOTIDE SEQUENCE</scope>
    <source>
        <tissue evidence="1">Leaves</tissue>
    </source>
</reference>
<gene>
    <name evidence="1" type="ORF">HanXRQr2_Chr06g0256631</name>
</gene>
<name>A0A9K3ISA0_HELAN</name>
<accession>A0A9K3ISA0</accession>
<dbReference type="Proteomes" id="UP000215914">
    <property type="component" value="Unassembled WGS sequence"/>
</dbReference>
<protein>
    <submittedName>
        <fullName evidence="1">Uncharacterized protein</fullName>
    </submittedName>
</protein>
<keyword evidence="2" id="KW-1185">Reference proteome</keyword>
<proteinExistence type="predicted"/>